<comment type="caution">
    <text evidence="2">The sequence shown here is derived from an EMBL/GenBank/DDBJ whole genome shotgun (WGS) entry which is preliminary data.</text>
</comment>
<name>A0A5D3E4U1_CUCMM</name>
<feature type="region of interest" description="Disordered" evidence="1">
    <location>
        <begin position="1"/>
        <end position="80"/>
    </location>
</feature>
<organism evidence="2 3">
    <name type="scientific">Cucumis melo var. makuwa</name>
    <name type="common">Oriental melon</name>
    <dbReference type="NCBI Taxonomy" id="1194695"/>
    <lineage>
        <taxon>Eukaryota</taxon>
        <taxon>Viridiplantae</taxon>
        <taxon>Streptophyta</taxon>
        <taxon>Embryophyta</taxon>
        <taxon>Tracheophyta</taxon>
        <taxon>Spermatophyta</taxon>
        <taxon>Magnoliopsida</taxon>
        <taxon>eudicotyledons</taxon>
        <taxon>Gunneridae</taxon>
        <taxon>Pentapetalae</taxon>
        <taxon>rosids</taxon>
        <taxon>fabids</taxon>
        <taxon>Cucurbitales</taxon>
        <taxon>Cucurbitaceae</taxon>
        <taxon>Benincaseae</taxon>
        <taxon>Cucumis</taxon>
    </lineage>
</organism>
<evidence type="ECO:0000313" key="3">
    <source>
        <dbReference type="Proteomes" id="UP000321947"/>
    </source>
</evidence>
<sequence length="80" mass="8960">MVNTRKGNYAAKSSEEVHEDLVSKSAMHGVRMRGRRFKSTPPRRPYRLPSKKFQAHVSESSHMSVQDEVGARSAAKDAGF</sequence>
<gene>
    <name evidence="2" type="ORF">E5676_scaffold1645G00030</name>
</gene>
<evidence type="ECO:0000313" key="2">
    <source>
        <dbReference type="EMBL" id="TYK30591.1"/>
    </source>
</evidence>
<dbReference type="Proteomes" id="UP000321947">
    <property type="component" value="Unassembled WGS sequence"/>
</dbReference>
<feature type="compositionally biased region" description="Basic and acidic residues" evidence="1">
    <location>
        <begin position="13"/>
        <end position="22"/>
    </location>
</feature>
<protein>
    <submittedName>
        <fullName evidence="2">Uncharacterized protein</fullName>
    </submittedName>
</protein>
<dbReference type="AlphaFoldDB" id="A0A5D3E4U1"/>
<accession>A0A5D3E4U1</accession>
<reference evidence="2 3" key="1">
    <citation type="submission" date="2019-08" db="EMBL/GenBank/DDBJ databases">
        <title>Draft genome sequences of two oriental melons (Cucumis melo L. var makuwa).</title>
        <authorList>
            <person name="Kwon S.-Y."/>
        </authorList>
    </citation>
    <scope>NUCLEOTIDE SEQUENCE [LARGE SCALE GENOMIC DNA]</scope>
    <source>
        <strain evidence="3">cv. Chang Bougi</strain>
        <tissue evidence="2">Leaf</tissue>
    </source>
</reference>
<dbReference type="EMBL" id="SSTD01000404">
    <property type="protein sequence ID" value="TYK30591.1"/>
    <property type="molecule type" value="Genomic_DNA"/>
</dbReference>
<evidence type="ECO:0000256" key="1">
    <source>
        <dbReference type="SAM" id="MobiDB-lite"/>
    </source>
</evidence>
<feature type="compositionally biased region" description="Basic residues" evidence="1">
    <location>
        <begin position="44"/>
        <end position="54"/>
    </location>
</feature>
<proteinExistence type="predicted"/>